<reference evidence="1" key="1">
    <citation type="submission" date="2020-08" db="EMBL/GenBank/DDBJ databases">
        <title>Genome public.</title>
        <authorList>
            <person name="Liu C."/>
            <person name="Sun Q."/>
        </authorList>
    </citation>
    <scope>NUCLEOTIDE SEQUENCE</scope>
    <source>
        <strain evidence="1">BX15</strain>
    </source>
</reference>
<evidence type="ECO:0000313" key="1">
    <source>
        <dbReference type="EMBL" id="MBC5772092.1"/>
    </source>
</evidence>
<dbReference type="Pfam" id="PF19553">
    <property type="entry name" value="DUF6076"/>
    <property type="match status" value="1"/>
</dbReference>
<comment type="caution">
    <text evidence="1">The sequence shown here is derived from an EMBL/GenBank/DDBJ whole genome shotgun (WGS) entry which is preliminary data.</text>
</comment>
<dbReference type="EMBL" id="JACOQI010000031">
    <property type="protein sequence ID" value="MBC5772092.1"/>
    <property type="molecule type" value="Genomic_DNA"/>
</dbReference>
<gene>
    <name evidence="1" type="ORF">H8Z83_17530</name>
</gene>
<dbReference type="InterPro" id="IPR045722">
    <property type="entry name" value="DUF6076"/>
</dbReference>
<name>A0A923MJW3_9FIRM</name>
<organism evidence="1 2">
    <name type="scientific">Dysosmobacter segnis</name>
    <dbReference type="NCBI Taxonomy" id="2763042"/>
    <lineage>
        <taxon>Bacteria</taxon>
        <taxon>Bacillati</taxon>
        <taxon>Bacillota</taxon>
        <taxon>Clostridia</taxon>
        <taxon>Eubacteriales</taxon>
        <taxon>Oscillospiraceae</taxon>
        <taxon>Dysosmobacter</taxon>
    </lineage>
</organism>
<proteinExistence type="predicted"/>
<accession>A0A923MJW3</accession>
<dbReference type="RefSeq" id="WP_187016239.1">
    <property type="nucleotide sequence ID" value="NZ_JACOQI010000031.1"/>
</dbReference>
<sequence>MIFPEHMEFRYYITPERKECYELYSMTLGCRRTLLEKTQDLGQCLVDLYDTDFYDTYCVLSEINKLLRPLTPEHKDETAWRKLLELAMPLCKVHPFFGLLIKELSDLEENHAYGKNDTKDILLRFDRDFENIVSDAKALIEVCLDDRHQPNYSTAERYREAHYDARLCFDDMRYGELATEEVMLERPAYDSAYNYSVEKLREQGIKTALREVLYPNTVRDLYNYLKGYCLRLPLPIHKCKNCGRYFVVTGNITQDYCTRLMEGSEKTCRQMGAVVQYQSRQMKNPATKEFTRSYKAHNARVRYGTMTKAEFTAWSKEARAKRADCIAGKLPLEEFVAWLDSDRQR</sequence>
<protein>
    <submittedName>
        <fullName evidence="1">Uncharacterized protein</fullName>
    </submittedName>
</protein>
<evidence type="ECO:0000313" key="2">
    <source>
        <dbReference type="Proteomes" id="UP000620327"/>
    </source>
</evidence>
<dbReference type="AlphaFoldDB" id="A0A923MJW3"/>
<dbReference type="Proteomes" id="UP000620327">
    <property type="component" value="Unassembled WGS sequence"/>
</dbReference>
<keyword evidence="2" id="KW-1185">Reference proteome</keyword>